<sequence length="81" mass="8788">MVVDDGVEPVTPFEAVKGETSHHVNSRQTISRSSIAAKVGVSSSNLQEANDIKNGAMLESPELSETFFPSHHWNVTEVPLI</sequence>
<proteinExistence type="predicted"/>
<comment type="caution">
    <text evidence="1">The sequence shown here is derived from an EMBL/GenBank/DDBJ whole genome shotgun (WGS) entry which is preliminary data.</text>
</comment>
<reference evidence="1 2" key="1">
    <citation type="journal article" date="2022" name="bioRxiv">
        <title>The genome of the oomycete Peronosclerospora sorghi, a cosmopolitan pathogen of maize and sorghum, is inflated with dispersed pseudogenes.</title>
        <authorList>
            <person name="Fletcher K."/>
            <person name="Martin F."/>
            <person name="Isakeit T."/>
            <person name="Cavanaugh K."/>
            <person name="Magill C."/>
            <person name="Michelmore R."/>
        </authorList>
    </citation>
    <scope>NUCLEOTIDE SEQUENCE [LARGE SCALE GENOMIC DNA]</scope>
    <source>
        <strain evidence="1">P6</strain>
    </source>
</reference>
<organism evidence="1 2">
    <name type="scientific">Peronosclerospora sorghi</name>
    <dbReference type="NCBI Taxonomy" id="230839"/>
    <lineage>
        <taxon>Eukaryota</taxon>
        <taxon>Sar</taxon>
        <taxon>Stramenopiles</taxon>
        <taxon>Oomycota</taxon>
        <taxon>Peronosporomycetes</taxon>
        <taxon>Peronosporales</taxon>
        <taxon>Peronosporaceae</taxon>
        <taxon>Peronosclerospora</taxon>
    </lineage>
</organism>
<evidence type="ECO:0000313" key="2">
    <source>
        <dbReference type="Proteomes" id="UP001163321"/>
    </source>
</evidence>
<dbReference type="Proteomes" id="UP001163321">
    <property type="component" value="Chromosome 12"/>
</dbReference>
<gene>
    <name evidence="1" type="ORF">PsorP6_012023</name>
</gene>
<keyword evidence="2" id="KW-1185">Reference proteome</keyword>
<accession>A0ACC0WI63</accession>
<name>A0ACC0WI63_9STRA</name>
<evidence type="ECO:0000313" key="1">
    <source>
        <dbReference type="EMBL" id="KAI9918548.1"/>
    </source>
</evidence>
<dbReference type="EMBL" id="CM047591">
    <property type="protein sequence ID" value="KAI9918548.1"/>
    <property type="molecule type" value="Genomic_DNA"/>
</dbReference>
<protein>
    <submittedName>
        <fullName evidence="1">Uncharacterized protein</fullName>
    </submittedName>
</protein>